<dbReference type="WBParaSite" id="MCU_002476-RE">
    <property type="protein sequence ID" value="MCU_002476-RE"/>
    <property type="gene ID" value="MCU_002476"/>
</dbReference>
<name>A0A5K3ERC6_MESCO</name>
<reference evidence="1" key="1">
    <citation type="submission" date="2019-11" db="UniProtKB">
        <authorList>
            <consortium name="WormBaseParasite"/>
        </authorList>
    </citation>
    <scope>IDENTIFICATION</scope>
</reference>
<dbReference type="AlphaFoldDB" id="A0A5K3ERC6"/>
<protein>
    <submittedName>
        <fullName evidence="1">LITAF domain-containing protein</fullName>
    </submittedName>
</protein>
<organism evidence="1">
    <name type="scientific">Mesocestoides corti</name>
    <name type="common">Flatworm</name>
    <dbReference type="NCBI Taxonomy" id="53468"/>
    <lineage>
        <taxon>Eukaryota</taxon>
        <taxon>Metazoa</taxon>
        <taxon>Spiralia</taxon>
        <taxon>Lophotrochozoa</taxon>
        <taxon>Platyhelminthes</taxon>
        <taxon>Cestoda</taxon>
        <taxon>Eucestoda</taxon>
        <taxon>Cyclophyllidea</taxon>
        <taxon>Mesocestoididae</taxon>
        <taxon>Mesocestoides</taxon>
    </lineage>
</organism>
<proteinExistence type="predicted"/>
<accession>A0A5K3ERC6</accession>
<sequence length="99" mass="11424">MFYCTIEVVLFGATFKSISSRFSCRNPWIHPLHLLRIPNQLPLTPLLHPLVTHQPLAILQLLAIPQVLNIYRVLAIPRVLDTLLLANHTLLRVRSFTFF</sequence>
<evidence type="ECO:0000313" key="1">
    <source>
        <dbReference type="WBParaSite" id="MCU_002476-RE"/>
    </source>
</evidence>